<dbReference type="PANTHER" id="PTHR33359">
    <property type="entry name" value="MOLYBDOPTERIN SYNTHASE SULFUR CARRIER SUBUNIT"/>
    <property type="match status" value="1"/>
</dbReference>
<dbReference type="Gene3D" id="3.10.20.30">
    <property type="match status" value="1"/>
</dbReference>
<comment type="similarity">
    <text evidence="2">Belongs to the MoaD family.</text>
</comment>
<proteinExistence type="inferred from homology"/>
<dbReference type="Proteomes" id="UP000008460">
    <property type="component" value="Chromosome"/>
</dbReference>
<protein>
    <recommendedName>
        <fullName evidence="3">Molybdopterin synthase sulfur carrier subunit</fullName>
    </recommendedName>
</protein>
<dbReference type="EMBL" id="CP002666">
    <property type="protein sequence ID" value="AEE47841.1"/>
    <property type="molecule type" value="Genomic_DNA"/>
</dbReference>
<dbReference type="STRING" id="590998.Celf_3735"/>
<evidence type="ECO:0000313" key="4">
    <source>
        <dbReference type="EMBL" id="AEE47841.1"/>
    </source>
</evidence>
<dbReference type="SUPFAM" id="SSF54285">
    <property type="entry name" value="MoaD/ThiS"/>
    <property type="match status" value="1"/>
</dbReference>
<reference evidence="4 5" key="1">
    <citation type="submission" date="2011-04" db="EMBL/GenBank/DDBJ databases">
        <title>Complete sequence of Cellulomonas fimi ATCC 484.</title>
        <authorList>
            <consortium name="US DOE Joint Genome Institute"/>
            <person name="Lucas S."/>
            <person name="Han J."/>
            <person name="Lapidus A."/>
            <person name="Cheng J.-F."/>
            <person name="Goodwin L."/>
            <person name="Pitluck S."/>
            <person name="Peters L."/>
            <person name="Chertkov O."/>
            <person name="Detter J.C."/>
            <person name="Han C."/>
            <person name="Tapia R."/>
            <person name="Land M."/>
            <person name="Hauser L."/>
            <person name="Kyrpides N."/>
            <person name="Ivanova N."/>
            <person name="Ovchinnikova G."/>
            <person name="Pagani I."/>
            <person name="Mead D."/>
            <person name="Brumm P."/>
            <person name="Woyke T."/>
        </authorList>
    </citation>
    <scope>NUCLEOTIDE SEQUENCE [LARGE SCALE GENOMIC DNA]</scope>
    <source>
        <strain evidence="5">ATCC 484 / DSM 20113 / JCM 1341 / NBRC 15513 / NCIMB 8980 / NCTC 7547</strain>
    </source>
</reference>
<dbReference type="KEGG" id="cfi:Celf_3735"/>
<evidence type="ECO:0000313" key="5">
    <source>
        <dbReference type="Proteomes" id="UP000008460"/>
    </source>
</evidence>
<dbReference type="GO" id="GO:0006777">
    <property type="term" value="P:Mo-molybdopterin cofactor biosynthetic process"/>
    <property type="evidence" value="ECO:0007669"/>
    <property type="project" value="InterPro"/>
</dbReference>
<keyword evidence="1" id="KW-0547">Nucleotide-binding</keyword>
<gene>
    <name evidence="4" type="ordered locus">Celf_3735</name>
</gene>
<organism evidence="4 5">
    <name type="scientific">Cellulomonas fimi (strain ATCC 484 / DSM 20113 / JCM 1341 / CCUG 24087 / LMG 16345 / NBRC 15513 / NCIMB 8980 / NCTC 7547 / NRS-133)</name>
    <dbReference type="NCBI Taxonomy" id="590998"/>
    <lineage>
        <taxon>Bacteria</taxon>
        <taxon>Bacillati</taxon>
        <taxon>Actinomycetota</taxon>
        <taxon>Actinomycetes</taxon>
        <taxon>Micrococcales</taxon>
        <taxon>Cellulomonadaceae</taxon>
        <taxon>Cellulomonas</taxon>
    </lineage>
</organism>
<keyword evidence="5" id="KW-1185">Reference proteome</keyword>
<dbReference type="InterPro" id="IPR016155">
    <property type="entry name" value="Mopterin_synth/thiamin_S_b"/>
</dbReference>
<name>F4H5B8_CELFA</name>
<dbReference type="RefSeq" id="WP_013772864.1">
    <property type="nucleotide sequence ID" value="NC_015514.1"/>
</dbReference>
<dbReference type="GO" id="GO:1990133">
    <property type="term" value="C:molybdopterin adenylyltransferase complex"/>
    <property type="evidence" value="ECO:0007669"/>
    <property type="project" value="TreeGrafter"/>
</dbReference>
<dbReference type="InterPro" id="IPR012675">
    <property type="entry name" value="Beta-grasp_dom_sf"/>
</dbReference>
<dbReference type="HOGENOM" id="CLU_114601_2_2_11"/>
<dbReference type="InterPro" id="IPR003749">
    <property type="entry name" value="ThiS/MoaD-like"/>
</dbReference>
<evidence type="ECO:0000256" key="1">
    <source>
        <dbReference type="ARBA" id="ARBA00022741"/>
    </source>
</evidence>
<evidence type="ECO:0000256" key="3">
    <source>
        <dbReference type="ARBA" id="ARBA00024247"/>
    </source>
</evidence>
<dbReference type="InterPro" id="IPR044672">
    <property type="entry name" value="MOCS2A"/>
</dbReference>
<dbReference type="GO" id="GO:0000166">
    <property type="term" value="F:nucleotide binding"/>
    <property type="evidence" value="ECO:0007669"/>
    <property type="project" value="UniProtKB-KW"/>
</dbReference>
<dbReference type="Pfam" id="PF02597">
    <property type="entry name" value="ThiS"/>
    <property type="match status" value="1"/>
</dbReference>
<evidence type="ECO:0000256" key="2">
    <source>
        <dbReference type="ARBA" id="ARBA00024200"/>
    </source>
</evidence>
<dbReference type="AlphaFoldDB" id="F4H5B8"/>
<sequence>MTASTTPAVETLTVRYFAAAAEAAGLDTEAVPAGPAAGVVSELVRRHPDLAGVLPRCALLADGVRVEDSDQVRPGATLDVLPPFAGG</sequence>
<dbReference type="PANTHER" id="PTHR33359:SF1">
    <property type="entry name" value="MOLYBDOPTERIN SYNTHASE SULFUR CARRIER SUBUNIT"/>
    <property type="match status" value="1"/>
</dbReference>
<accession>F4H5B8</accession>
<dbReference type="eggNOG" id="COG1977">
    <property type="taxonomic scope" value="Bacteria"/>
</dbReference>